<accession>A0ABP5F2X4</accession>
<evidence type="ECO:0000256" key="3">
    <source>
        <dbReference type="ARBA" id="ARBA00023125"/>
    </source>
</evidence>
<dbReference type="InterPro" id="IPR036388">
    <property type="entry name" value="WH-like_DNA-bd_sf"/>
</dbReference>
<dbReference type="Pfam" id="PF03704">
    <property type="entry name" value="BTAD"/>
    <property type="match status" value="1"/>
</dbReference>
<dbReference type="InterPro" id="IPR001867">
    <property type="entry name" value="OmpR/PhoB-type_DNA-bd"/>
</dbReference>
<organism evidence="8 9">
    <name type="scientific">Catenulispora yoronensis</name>
    <dbReference type="NCBI Taxonomy" id="450799"/>
    <lineage>
        <taxon>Bacteria</taxon>
        <taxon>Bacillati</taxon>
        <taxon>Actinomycetota</taxon>
        <taxon>Actinomycetes</taxon>
        <taxon>Catenulisporales</taxon>
        <taxon>Catenulisporaceae</taxon>
        <taxon>Catenulispora</taxon>
    </lineage>
</organism>
<keyword evidence="2" id="KW-0805">Transcription regulation</keyword>
<feature type="domain" description="OmpR/PhoB-type" evidence="7">
    <location>
        <begin position="1"/>
        <end position="85"/>
    </location>
</feature>
<reference evidence="9" key="1">
    <citation type="journal article" date="2019" name="Int. J. Syst. Evol. Microbiol.">
        <title>The Global Catalogue of Microorganisms (GCM) 10K type strain sequencing project: providing services to taxonomists for standard genome sequencing and annotation.</title>
        <authorList>
            <consortium name="The Broad Institute Genomics Platform"/>
            <consortium name="The Broad Institute Genome Sequencing Center for Infectious Disease"/>
            <person name="Wu L."/>
            <person name="Ma J."/>
        </authorList>
    </citation>
    <scope>NUCLEOTIDE SEQUENCE [LARGE SCALE GENOMIC DNA]</scope>
    <source>
        <strain evidence="9">JCM 16014</strain>
    </source>
</reference>
<dbReference type="CDD" id="cd00383">
    <property type="entry name" value="trans_reg_C"/>
    <property type="match status" value="1"/>
</dbReference>
<feature type="compositionally biased region" description="Low complexity" evidence="6">
    <location>
        <begin position="305"/>
        <end position="339"/>
    </location>
</feature>
<evidence type="ECO:0000256" key="5">
    <source>
        <dbReference type="PROSITE-ProRule" id="PRU01091"/>
    </source>
</evidence>
<dbReference type="InterPro" id="IPR011990">
    <property type="entry name" value="TPR-like_helical_dom_sf"/>
</dbReference>
<dbReference type="InterPro" id="IPR005158">
    <property type="entry name" value="BTAD"/>
</dbReference>
<evidence type="ECO:0000313" key="9">
    <source>
        <dbReference type="Proteomes" id="UP001500751"/>
    </source>
</evidence>
<feature type="region of interest" description="Disordered" evidence="6">
    <location>
        <begin position="242"/>
        <end position="339"/>
    </location>
</feature>
<evidence type="ECO:0000256" key="6">
    <source>
        <dbReference type="SAM" id="MobiDB-lite"/>
    </source>
</evidence>
<evidence type="ECO:0000256" key="1">
    <source>
        <dbReference type="ARBA" id="ARBA00005820"/>
    </source>
</evidence>
<evidence type="ECO:0000259" key="7">
    <source>
        <dbReference type="PROSITE" id="PS51755"/>
    </source>
</evidence>
<feature type="DNA-binding region" description="OmpR/PhoB-type" evidence="5">
    <location>
        <begin position="1"/>
        <end position="85"/>
    </location>
</feature>
<gene>
    <name evidence="8" type="ORF">GCM10009839_01570</name>
</gene>
<protein>
    <recommendedName>
        <fullName evidence="7">OmpR/PhoB-type domain-containing protein</fullName>
    </recommendedName>
</protein>
<evidence type="ECO:0000256" key="2">
    <source>
        <dbReference type="ARBA" id="ARBA00023015"/>
    </source>
</evidence>
<keyword evidence="4" id="KW-0804">Transcription</keyword>
<dbReference type="SUPFAM" id="SSF48452">
    <property type="entry name" value="TPR-like"/>
    <property type="match status" value="1"/>
</dbReference>
<dbReference type="PROSITE" id="PS51755">
    <property type="entry name" value="OMPR_PHOB"/>
    <property type="match status" value="1"/>
</dbReference>
<dbReference type="SMART" id="SM00862">
    <property type="entry name" value="Trans_reg_C"/>
    <property type="match status" value="1"/>
</dbReference>
<dbReference type="PANTHER" id="PTHR35807:SF1">
    <property type="entry name" value="TRANSCRIPTIONAL REGULATOR REDD"/>
    <property type="match status" value="1"/>
</dbReference>
<dbReference type="PANTHER" id="PTHR35807">
    <property type="entry name" value="TRANSCRIPTIONAL REGULATOR REDD-RELATED"/>
    <property type="match status" value="1"/>
</dbReference>
<dbReference type="Proteomes" id="UP001500751">
    <property type="component" value="Unassembled WGS sequence"/>
</dbReference>
<dbReference type="Gene3D" id="1.25.40.10">
    <property type="entry name" value="Tetratricopeptide repeat domain"/>
    <property type="match status" value="1"/>
</dbReference>
<dbReference type="InterPro" id="IPR016032">
    <property type="entry name" value="Sig_transdc_resp-reg_C-effctor"/>
</dbReference>
<comment type="similarity">
    <text evidence="1">Belongs to the AfsR/DnrI/RedD regulatory family.</text>
</comment>
<evidence type="ECO:0000313" key="8">
    <source>
        <dbReference type="EMBL" id="GAA2011214.1"/>
    </source>
</evidence>
<dbReference type="EMBL" id="BAAAQN010000001">
    <property type="protein sequence ID" value="GAA2011214.1"/>
    <property type="molecule type" value="Genomic_DNA"/>
</dbReference>
<sequence length="339" mass="37326">MRLVEGDSTFSPRAHKIEALLGALLVRADQLVSTEQLMGEIWHDELPRTATASLYVHISQLRKFLHRPGRPDPIVTRKPGYALTIGSDEFDLHEFKQLAEQGRQEVRAGRFEEAAGRFDDALRLWRGPVLGDLREGPIINGFATWLEETRRECLELQIESGLALGRHRELVGQLYSLTAEHPLSEPFHFQLMLALYRSDRQADALAVYQSARTVLNEQLGLEPGRALRQLQRAILAADHRLDGGQGRGLRGPQAPGSPGSPVPNGQHPGRFPHQPHQPHGRTLGPRRPAAPPDRAVPQPDRPHPRSANPAASAGWANAANLANAANRPGRAGNAPVRLP</sequence>
<dbReference type="SMART" id="SM01043">
    <property type="entry name" value="BTAD"/>
    <property type="match status" value="1"/>
</dbReference>
<name>A0ABP5F2X4_9ACTN</name>
<keyword evidence="3 5" id="KW-0238">DNA-binding</keyword>
<dbReference type="SUPFAM" id="SSF46894">
    <property type="entry name" value="C-terminal effector domain of the bipartite response regulators"/>
    <property type="match status" value="1"/>
</dbReference>
<keyword evidence="9" id="KW-1185">Reference proteome</keyword>
<comment type="caution">
    <text evidence="8">The sequence shown here is derived from an EMBL/GenBank/DDBJ whole genome shotgun (WGS) entry which is preliminary data.</text>
</comment>
<dbReference type="Pfam" id="PF00486">
    <property type="entry name" value="Trans_reg_C"/>
    <property type="match status" value="1"/>
</dbReference>
<proteinExistence type="inferred from homology"/>
<dbReference type="CDD" id="cd15831">
    <property type="entry name" value="BTAD"/>
    <property type="match status" value="1"/>
</dbReference>
<dbReference type="Gene3D" id="1.10.10.10">
    <property type="entry name" value="Winged helix-like DNA-binding domain superfamily/Winged helix DNA-binding domain"/>
    <property type="match status" value="1"/>
</dbReference>
<dbReference type="InterPro" id="IPR051677">
    <property type="entry name" value="AfsR-DnrI-RedD_regulator"/>
</dbReference>
<evidence type="ECO:0000256" key="4">
    <source>
        <dbReference type="ARBA" id="ARBA00023163"/>
    </source>
</evidence>